<dbReference type="Gene3D" id="3.40.50.300">
    <property type="entry name" value="P-loop containing nucleotide triphosphate hydrolases"/>
    <property type="match status" value="1"/>
</dbReference>
<organism evidence="5 6">
    <name type="scientific">Collichthys lucidus</name>
    <name type="common">Big head croaker</name>
    <name type="synonym">Sciaena lucida</name>
    <dbReference type="NCBI Taxonomy" id="240159"/>
    <lineage>
        <taxon>Eukaryota</taxon>
        <taxon>Metazoa</taxon>
        <taxon>Chordata</taxon>
        <taxon>Craniata</taxon>
        <taxon>Vertebrata</taxon>
        <taxon>Euteleostomi</taxon>
        <taxon>Actinopterygii</taxon>
        <taxon>Neopterygii</taxon>
        <taxon>Teleostei</taxon>
        <taxon>Neoteleostei</taxon>
        <taxon>Acanthomorphata</taxon>
        <taxon>Eupercaria</taxon>
        <taxon>Sciaenidae</taxon>
        <taxon>Collichthys</taxon>
    </lineage>
</organism>
<protein>
    <recommendedName>
        <fullName evidence="4">AIG1-type G domain-containing protein</fullName>
    </recommendedName>
</protein>
<name>A0A4U5V9D8_COLLU</name>
<dbReference type="PANTHER" id="PTHR10903">
    <property type="entry name" value="GTPASE, IMAP FAMILY MEMBER-RELATED"/>
    <property type="match status" value="1"/>
</dbReference>
<dbReference type="InterPro" id="IPR027417">
    <property type="entry name" value="P-loop_NTPase"/>
</dbReference>
<feature type="domain" description="AIG1-type G" evidence="4">
    <location>
        <begin position="35"/>
        <end position="71"/>
    </location>
</feature>
<evidence type="ECO:0000256" key="3">
    <source>
        <dbReference type="ARBA" id="ARBA00023134"/>
    </source>
</evidence>
<gene>
    <name evidence="5" type="ORF">D9C73_019132</name>
</gene>
<dbReference type="InterPro" id="IPR045058">
    <property type="entry name" value="GIMA/IAN/Toc"/>
</dbReference>
<accession>A0A4U5V9D8</accession>
<dbReference type="AlphaFoldDB" id="A0A4U5V9D8"/>
<keyword evidence="2" id="KW-0547">Nucleotide-binding</keyword>
<dbReference type="InterPro" id="IPR006703">
    <property type="entry name" value="G_AIG1"/>
</dbReference>
<keyword evidence="6" id="KW-1185">Reference proteome</keyword>
<evidence type="ECO:0000313" key="6">
    <source>
        <dbReference type="Proteomes" id="UP000298787"/>
    </source>
</evidence>
<dbReference type="Proteomes" id="UP000298787">
    <property type="component" value="Chromosome 16"/>
</dbReference>
<evidence type="ECO:0000256" key="2">
    <source>
        <dbReference type="ARBA" id="ARBA00022741"/>
    </source>
</evidence>
<keyword evidence="3" id="KW-0342">GTP-binding</keyword>
<dbReference type="PANTHER" id="PTHR10903:SF112">
    <property type="entry name" value="SI:CH211-113E8.5"/>
    <property type="match status" value="1"/>
</dbReference>
<dbReference type="GO" id="GO:0005525">
    <property type="term" value="F:GTP binding"/>
    <property type="evidence" value="ECO:0007669"/>
    <property type="project" value="UniProtKB-KW"/>
</dbReference>
<evidence type="ECO:0000313" key="5">
    <source>
        <dbReference type="EMBL" id="TKS84101.1"/>
    </source>
</evidence>
<comment type="similarity">
    <text evidence="1">Belongs to the TRAFAC class TrmE-Era-EngA-EngB-Septin-like GTPase superfamily. AIG1/Toc34/Toc159-like paraseptin GTPase family. IAN subfamily.</text>
</comment>
<reference evidence="5 6" key="1">
    <citation type="submission" date="2019-01" db="EMBL/GenBank/DDBJ databases">
        <title>Genome Assembly of Collichthys lucidus.</title>
        <authorList>
            <person name="Cai M."/>
            <person name="Xiao S."/>
        </authorList>
    </citation>
    <scope>NUCLEOTIDE SEQUENCE [LARGE SCALE GENOMIC DNA]</scope>
    <source>
        <strain evidence="5">JT15FE1705JMU</strain>
        <tissue evidence="5">Muscle</tissue>
    </source>
</reference>
<dbReference type="Pfam" id="PF04548">
    <property type="entry name" value="AIG1"/>
    <property type="match status" value="1"/>
</dbReference>
<evidence type="ECO:0000259" key="4">
    <source>
        <dbReference type="Pfam" id="PF04548"/>
    </source>
</evidence>
<evidence type="ECO:0000256" key="1">
    <source>
        <dbReference type="ARBA" id="ARBA00008535"/>
    </source>
</evidence>
<dbReference type="STRING" id="240159.A0A4U5V9D8"/>
<proteinExistence type="inferred from homology"/>
<dbReference type="EMBL" id="CM014093">
    <property type="protein sequence ID" value="TKS84101.1"/>
    <property type="molecule type" value="Genomic_DNA"/>
</dbReference>
<sequence length="73" mass="7903">MGNHSTITKGPPLSIVMIRITGVRKSAVGNTIVGVIQIGRFTKEEENCVQALEKIFGPEASKSMIVLFTRACK</sequence>